<dbReference type="STRING" id="38302.SAMN04488535_0550"/>
<evidence type="ECO:0000313" key="2">
    <source>
        <dbReference type="EMBL" id="SDL72074.1"/>
    </source>
</evidence>
<proteinExistence type="predicted"/>
<keyword evidence="1" id="KW-0812">Transmembrane</keyword>
<organism evidence="2 3">
    <name type="scientific">Corynebacterium mycetoides</name>
    <dbReference type="NCBI Taxonomy" id="38302"/>
    <lineage>
        <taxon>Bacteria</taxon>
        <taxon>Bacillati</taxon>
        <taxon>Actinomycetota</taxon>
        <taxon>Actinomycetes</taxon>
        <taxon>Mycobacteriales</taxon>
        <taxon>Corynebacteriaceae</taxon>
        <taxon>Corynebacterium</taxon>
    </lineage>
</organism>
<protein>
    <submittedName>
        <fullName evidence="2">Uncharacterized protein</fullName>
    </submittedName>
</protein>
<keyword evidence="1" id="KW-0472">Membrane</keyword>
<gene>
    <name evidence="2" type="ORF">SAMN04488535_0550</name>
</gene>
<name>A0A1G9MD65_9CORY</name>
<dbReference type="EMBL" id="LT629700">
    <property type="protein sequence ID" value="SDL72074.1"/>
    <property type="molecule type" value="Genomic_DNA"/>
</dbReference>
<accession>A0A1G9MD65</accession>
<feature type="transmembrane region" description="Helical" evidence="1">
    <location>
        <begin position="40"/>
        <end position="59"/>
    </location>
</feature>
<reference evidence="3" key="1">
    <citation type="submission" date="2016-10" db="EMBL/GenBank/DDBJ databases">
        <authorList>
            <person name="Varghese N."/>
            <person name="Submissions S."/>
        </authorList>
    </citation>
    <scope>NUCLEOTIDE SEQUENCE [LARGE SCALE GENOMIC DNA]</scope>
    <source>
        <strain evidence="3">DSM 20632</strain>
    </source>
</reference>
<feature type="transmembrane region" description="Helical" evidence="1">
    <location>
        <begin position="94"/>
        <end position="110"/>
    </location>
</feature>
<keyword evidence="1" id="KW-1133">Transmembrane helix</keyword>
<feature type="transmembrane region" description="Helical" evidence="1">
    <location>
        <begin position="65"/>
        <end position="82"/>
    </location>
</feature>
<evidence type="ECO:0000256" key="1">
    <source>
        <dbReference type="SAM" id="Phobius"/>
    </source>
</evidence>
<dbReference type="RefSeq" id="WP_092148444.1">
    <property type="nucleotide sequence ID" value="NZ_LT629700.1"/>
</dbReference>
<evidence type="ECO:0000313" key="3">
    <source>
        <dbReference type="Proteomes" id="UP000199350"/>
    </source>
</evidence>
<feature type="transmembrane region" description="Helical" evidence="1">
    <location>
        <begin position="6"/>
        <end position="28"/>
    </location>
</feature>
<keyword evidence="3" id="KW-1185">Reference proteome</keyword>
<dbReference type="OrthoDB" id="4427193at2"/>
<sequence length="115" mass="12273">MIPIQLRVGGAFIALALVLVIYAAVAFFRGEGVFEFTPRELAICLAALLFGANATFVRGQPRSRAQVLALAAAVVLVILGVLMPREAVFATQTYWLLLWAGGAVVCALILRQNAT</sequence>
<dbReference type="AlphaFoldDB" id="A0A1G9MD65"/>
<dbReference type="Proteomes" id="UP000199350">
    <property type="component" value="Chromosome I"/>
</dbReference>